<dbReference type="HOGENOM" id="CLU_3044171_0_0_9"/>
<dbReference type="AlphaFoldDB" id="D3A9F0"/>
<reference evidence="1 2" key="1">
    <citation type="submission" date="2010-01" db="EMBL/GenBank/DDBJ databases">
        <authorList>
            <person name="Weinstock G."/>
            <person name="Sodergren E."/>
            <person name="Clifton S."/>
            <person name="Fulton L."/>
            <person name="Fulton B."/>
            <person name="Courtney L."/>
            <person name="Fronick C."/>
            <person name="Harrison M."/>
            <person name="Strong C."/>
            <person name="Farmer C."/>
            <person name="Delahaunty K."/>
            <person name="Markovic C."/>
            <person name="Hall O."/>
            <person name="Minx P."/>
            <person name="Tomlinson C."/>
            <person name="Mitreva M."/>
            <person name="Nelson J."/>
            <person name="Hou S."/>
            <person name="Wollam A."/>
            <person name="Pepin K.H."/>
            <person name="Johnson M."/>
            <person name="Bhonagiri V."/>
            <person name="Nash W.E."/>
            <person name="Warren W."/>
            <person name="Chinwalla A."/>
            <person name="Mardis E.R."/>
            <person name="Wilson R.K."/>
        </authorList>
    </citation>
    <scope>NUCLEOTIDE SEQUENCE [LARGE SCALE GENOMIC DNA]</scope>
    <source>
        <strain evidence="1 2">DSM 13479</strain>
    </source>
</reference>
<name>D3A9F0_9FIRM</name>
<gene>
    <name evidence="1" type="ORF">CLOSTHATH_00221</name>
</gene>
<dbReference type="Proteomes" id="UP000004968">
    <property type="component" value="Unassembled WGS sequence"/>
</dbReference>
<comment type="caution">
    <text evidence="1">The sequence shown here is derived from an EMBL/GenBank/DDBJ whole genome shotgun (WGS) entry which is preliminary data.</text>
</comment>
<sequence length="54" mass="6000">MFRPGFLILFLKSMAWKFSGIIKSGMRQKAASVSKTPLLTAGFLTDDCEFLSLV</sequence>
<evidence type="ECO:0000313" key="1">
    <source>
        <dbReference type="EMBL" id="EFD01552.1"/>
    </source>
</evidence>
<proteinExistence type="predicted"/>
<organism evidence="1 2">
    <name type="scientific">Hungatella hathewayi DSM 13479</name>
    <dbReference type="NCBI Taxonomy" id="566550"/>
    <lineage>
        <taxon>Bacteria</taxon>
        <taxon>Bacillati</taxon>
        <taxon>Bacillota</taxon>
        <taxon>Clostridia</taxon>
        <taxon>Lachnospirales</taxon>
        <taxon>Lachnospiraceae</taxon>
        <taxon>Hungatella</taxon>
    </lineage>
</organism>
<accession>D3A9F0</accession>
<protein>
    <submittedName>
        <fullName evidence="1">Uncharacterized protein</fullName>
    </submittedName>
</protein>
<evidence type="ECO:0000313" key="2">
    <source>
        <dbReference type="Proteomes" id="UP000004968"/>
    </source>
</evidence>
<dbReference type="EMBL" id="ACIO01000016">
    <property type="protein sequence ID" value="EFD01552.1"/>
    <property type="molecule type" value="Genomic_DNA"/>
</dbReference>